<evidence type="ECO:0000259" key="1">
    <source>
        <dbReference type="Pfam" id="PF05899"/>
    </source>
</evidence>
<dbReference type="InterPro" id="IPR014710">
    <property type="entry name" value="RmlC-like_jellyroll"/>
</dbReference>
<organism evidence="2 3">
    <name type="scientific">Deefgea piscis</name>
    <dbReference type="NCBI Taxonomy" id="2739061"/>
    <lineage>
        <taxon>Bacteria</taxon>
        <taxon>Pseudomonadati</taxon>
        <taxon>Pseudomonadota</taxon>
        <taxon>Betaproteobacteria</taxon>
        <taxon>Neisseriales</taxon>
        <taxon>Chitinibacteraceae</taxon>
        <taxon>Deefgea</taxon>
    </lineage>
</organism>
<evidence type="ECO:0000313" key="3">
    <source>
        <dbReference type="Proteomes" id="UP000504844"/>
    </source>
</evidence>
<reference evidence="2 3" key="1">
    <citation type="submission" date="2020-05" db="EMBL/GenBank/DDBJ databases">
        <title>Complete genome sequence of Deefgea sp. D17.</title>
        <authorList>
            <person name="Bae J.-W."/>
            <person name="Han J.E."/>
        </authorList>
    </citation>
    <scope>NUCLEOTIDE SEQUENCE [LARGE SCALE GENOMIC DNA]</scope>
    <source>
        <strain evidence="2 3">D17</strain>
    </source>
</reference>
<dbReference type="PANTHER" id="PTHR40943">
    <property type="entry name" value="CYTOPLASMIC PROTEIN-RELATED"/>
    <property type="match status" value="1"/>
</dbReference>
<dbReference type="AlphaFoldDB" id="A0A6M8SQZ9"/>
<dbReference type="EMBL" id="CP054143">
    <property type="protein sequence ID" value="QKJ67753.1"/>
    <property type="molecule type" value="Genomic_DNA"/>
</dbReference>
<dbReference type="KEGG" id="dee:HQN60_14065"/>
<evidence type="ECO:0000313" key="2">
    <source>
        <dbReference type="EMBL" id="QKJ67753.1"/>
    </source>
</evidence>
<dbReference type="Gene3D" id="2.60.120.10">
    <property type="entry name" value="Jelly Rolls"/>
    <property type="match status" value="1"/>
</dbReference>
<proteinExistence type="predicted"/>
<gene>
    <name evidence="2" type="ORF">HQN60_14065</name>
</gene>
<dbReference type="PANTHER" id="PTHR40943:SF2">
    <property type="entry name" value="(S)-UREIDOGLYCINE AMINOHYDROLASE CUPIN DOMAIN-CONTAINING PROTEIN"/>
    <property type="match status" value="1"/>
</dbReference>
<feature type="domain" description="(S)-ureidoglycine aminohydrolase cupin" evidence="1">
    <location>
        <begin position="37"/>
        <end position="111"/>
    </location>
</feature>
<dbReference type="RefSeq" id="WP_173534254.1">
    <property type="nucleotide sequence ID" value="NZ_CP054143.1"/>
</dbReference>
<dbReference type="Proteomes" id="UP000504844">
    <property type="component" value="Chromosome"/>
</dbReference>
<dbReference type="InterPro" id="IPR008579">
    <property type="entry name" value="UGlyAH_Cupin_dom"/>
</dbReference>
<sequence length="120" mass="13358">MLITHFNVPVLPTFDQPRADRLLSGNPQRTTWSHYTSADHQLSCGIWACDVGSWRIAFAADKEEFFCVIEGEVCLWDQNDQGVVVKAGEAAVIPAGFVGRFEVIQAVRKYFVVLDRSAAV</sequence>
<protein>
    <submittedName>
        <fullName evidence="2">DUF861 domain-containing protein</fullName>
    </submittedName>
</protein>
<dbReference type="InterPro" id="IPR011051">
    <property type="entry name" value="RmlC_Cupin_sf"/>
</dbReference>
<dbReference type="Pfam" id="PF05899">
    <property type="entry name" value="Cupin_3"/>
    <property type="match status" value="1"/>
</dbReference>
<keyword evidence="3" id="KW-1185">Reference proteome</keyword>
<dbReference type="SUPFAM" id="SSF51182">
    <property type="entry name" value="RmlC-like cupins"/>
    <property type="match status" value="1"/>
</dbReference>
<name>A0A6M8SQZ9_9NEIS</name>
<accession>A0A6M8SQZ9</accession>